<keyword evidence="2" id="KW-0378">Hydrolase</keyword>
<name>A0A917JWB8_9GAMM</name>
<dbReference type="PROSITE" id="PS51257">
    <property type="entry name" value="PROKAR_LIPOPROTEIN"/>
    <property type="match status" value="1"/>
</dbReference>
<accession>A0A917JWB8</accession>
<evidence type="ECO:0000313" key="2">
    <source>
        <dbReference type="EMBL" id="GGI84980.1"/>
    </source>
</evidence>
<dbReference type="Pfam" id="PF05618">
    <property type="entry name" value="Zn_protease"/>
    <property type="match status" value="1"/>
</dbReference>
<dbReference type="SUPFAM" id="SSF50630">
    <property type="entry name" value="Acid proteases"/>
    <property type="match status" value="1"/>
</dbReference>
<dbReference type="EMBL" id="BMPZ01000006">
    <property type="protein sequence ID" value="GGI84980.1"/>
    <property type="molecule type" value="Genomic_DNA"/>
</dbReference>
<comment type="caution">
    <text evidence="2">The sequence shown here is derived from an EMBL/GenBank/DDBJ whole genome shotgun (WGS) entry which is preliminary data.</text>
</comment>
<reference evidence="2" key="2">
    <citation type="submission" date="2020-09" db="EMBL/GenBank/DDBJ databases">
        <authorList>
            <person name="Sun Q."/>
            <person name="Ohkuma M."/>
        </authorList>
    </citation>
    <scope>NUCLEOTIDE SEQUENCE</scope>
    <source>
        <strain evidence="2">JCM 30804</strain>
    </source>
</reference>
<dbReference type="Proteomes" id="UP000613743">
    <property type="component" value="Unassembled WGS sequence"/>
</dbReference>
<proteinExistence type="predicted"/>
<dbReference type="RefSeq" id="WP_188921030.1">
    <property type="nucleotide sequence ID" value="NZ_BMPZ01000006.1"/>
</dbReference>
<keyword evidence="2" id="KW-0645">Protease</keyword>
<dbReference type="GO" id="GO:0006508">
    <property type="term" value="P:proteolysis"/>
    <property type="evidence" value="ECO:0007669"/>
    <property type="project" value="UniProtKB-KW"/>
</dbReference>
<dbReference type="PANTHER" id="PTHR38037">
    <property type="entry name" value="ZN_PROTEASE DOMAIN-CONTAINING PROTEIN"/>
    <property type="match status" value="1"/>
</dbReference>
<gene>
    <name evidence="2" type="ORF">GCM10009332_22890</name>
</gene>
<sequence length="250" mass="27936">MLRKVFILATVSTLVIGCATNTVKTPPIIPVDASTLNHELSQQESRLIDMIEKVSVEQQSEIIDLTHAITSLKSSVEHCKPNPQTPSVAVIEDCDANSIIGEKYVLGEVEHVFIDELKASFDTRIDTGAESSSLDARNIILFERDGDDWVRFDVFTLGESGPAQTFESKVERFVRIKQDAQNKSDRRPVIHAHLRIGQYAAETDLNLSNRSHLEYPLLLGRKFMKDIAVVDVSQKFIHGSSSTARFKLTQ</sequence>
<reference evidence="2" key="1">
    <citation type="journal article" date="2014" name="Int. J. Syst. Evol. Microbiol.">
        <title>Complete genome sequence of Corynebacterium casei LMG S-19264T (=DSM 44701T), isolated from a smear-ripened cheese.</title>
        <authorList>
            <consortium name="US DOE Joint Genome Institute (JGI-PGF)"/>
            <person name="Walter F."/>
            <person name="Albersmeier A."/>
            <person name="Kalinowski J."/>
            <person name="Ruckert C."/>
        </authorList>
    </citation>
    <scope>NUCLEOTIDE SEQUENCE</scope>
    <source>
        <strain evidence="2">JCM 30804</strain>
    </source>
</reference>
<dbReference type="InterPro" id="IPR008503">
    <property type="entry name" value="Asp_endopeptidase"/>
</dbReference>
<dbReference type="GO" id="GO:0008233">
    <property type="term" value="F:peptidase activity"/>
    <property type="evidence" value="ECO:0007669"/>
    <property type="project" value="UniProtKB-KW"/>
</dbReference>
<dbReference type="PANTHER" id="PTHR38037:SF2">
    <property type="entry name" value="ATP-DEPENDENT ZINC PROTEASE DOMAIN-CONTAINING PROTEIN-RELATED"/>
    <property type="match status" value="1"/>
</dbReference>
<keyword evidence="3" id="KW-1185">Reference proteome</keyword>
<protein>
    <submittedName>
        <fullName evidence="2">ATP-dependent Zn protease</fullName>
    </submittedName>
</protein>
<organism evidence="2 3">
    <name type="scientific">Shewanella gelidii</name>
    <dbReference type="NCBI Taxonomy" id="1642821"/>
    <lineage>
        <taxon>Bacteria</taxon>
        <taxon>Pseudomonadati</taxon>
        <taxon>Pseudomonadota</taxon>
        <taxon>Gammaproteobacteria</taxon>
        <taxon>Alteromonadales</taxon>
        <taxon>Shewanellaceae</taxon>
        <taxon>Shewanella</taxon>
    </lineage>
</organism>
<dbReference type="Gene3D" id="2.40.70.10">
    <property type="entry name" value="Acid Proteases"/>
    <property type="match status" value="1"/>
</dbReference>
<evidence type="ECO:0000313" key="3">
    <source>
        <dbReference type="Proteomes" id="UP000613743"/>
    </source>
</evidence>
<dbReference type="InterPro" id="IPR021109">
    <property type="entry name" value="Peptidase_aspartic_dom_sf"/>
</dbReference>
<feature type="domain" description="Retropepsin-like aspartic endopeptidase" evidence="1">
    <location>
        <begin position="105"/>
        <end position="238"/>
    </location>
</feature>
<evidence type="ECO:0000259" key="1">
    <source>
        <dbReference type="Pfam" id="PF05618"/>
    </source>
</evidence>
<dbReference type="AlphaFoldDB" id="A0A917JWB8"/>